<name>A0ABV3GRV0_MICGL</name>
<accession>A0ABV3GRV0</accession>
<feature type="transmembrane region" description="Helical" evidence="1">
    <location>
        <begin position="70"/>
        <end position="93"/>
    </location>
</feature>
<keyword evidence="1" id="KW-1133">Transmembrane helix</keyword>
<keyword evidence="3" id="KW-1185">Reference proteome</keyword>
<dbReference type="Proteomes" id="UP001551675">
    <property type="component" value="Unassembled WGS sequence"/>
</dbReference>
<keyword evidence="1" id="KW-0472">Membrane</keyword>
<gene>
    <name evidence="2" type="ORF">AB0I59_37010</name>
</gene>
<sequence>MNRQPTNSQIETRPAVPPYRPLVAAAGWTATVLLIGFAATGVALDILLTIMKGISLLTGDRGVLDPDMNWTLSGARVASLIAGTAVAVATIRYRRRSLGACSRCGRTPHGANNHDDAAEASGLSGYTRHAGYVSALLAAAYGGFKAQWGLGGTFGLDDPHAFGDDVHLWTPGLGDTAVLGLIGVALGIGFARTWTPRFIPRWMPLTAGYVGSVMLISTGLMGTGMTVAHGLGLVDPPQAGDLGGVSAWVFQGIYPLFLTWGLTMASAALGYHYRTRGRCGACGLG</sequence>
<dbReference type="RefSeq" id="WP_358140578.1">
    <property type="nucleotide sequence ID" value="NZ_JBFALK010000028.1"/>
</dbReference>
<keyword evidence="1" id="KW-0812">Transmembrane</keyword>
<proteinExistence type="predicted"/>
<evidence type="ECO:0000313" key="2">
    <source>
        <dbReference type="EMBL" id="MEV0974227.1"/>
    </source>
</evidence>
<feature type="transmembrane region" description="Helical" evidence="1">
    <location>
        <begin position="21"/>
        <end position="50"/>
    </location>
</feature>
<evidence type="ECO:0000313" key="3">
    <source>
        <dbReference type="Proteomes" id="UP001551675"/>
    </source>
</evidence>
<comment type="caution">
    <text evidence="2">The sequence shown here is derived from an EMBL/GenBank/DDBJ whole genome shotgun (WGS) entry which is preliminary data.</text>
</comment>
<evidence type="ECO:0000256" key="1">
    <source>
        <dbReference type="SAM" id="Phobius"/>
    </source>
</evidence>
<reference evidence="2 3" key="1">
    <citation type="submission" date="2024-06" db="EMBL/GenBank/DDBJ databases">
        <title>The Natural Products Discovery Center: Release of the First 8490 Sequenced Strains for Exploring Actinobacteria Biosynthetic Diversity.</title>
        <authorList>
            <person name="Kalkreuter E."/>
            <person name="Kautsar S.A."/>
            <person name="Yang D."/>
            <person name="Bader C.D."/>
            <person name="Teijaro C.N."/>
            <person name="Fluegel L."/>
            <person name="Davis C.M."/>
            <person name="Simpson J.R."/>
            <person name="Lauterbach L."/>
            <person name="Steele A.D."/>
            <person name="Gui C."/>
            <person name="Meng S."/>
            <person name="Li G."/>
            <person name="Viehrig K."/>
            <person name="Ye F."/>
            <person name="Su P."/>
            <person name="Kiefer A.F."/>
            <person name="Nichols A."/>
            <person name="Cepeda A.J."/>
            <person name="Yan W."/>
            <person name="Fan B."/>
            <person name="Jiang Y."/>
            <person name="Adhikari A."/>
            <person name="Zheng C.-J."/>
            <person name="Schuster L."/>
            <person name="Cowan T.M."/>
            <person name="Smanski M.J."/>
            <person name="Chevrette M.G."/>
            <person name="De Carvalho L.P.S."/>
            <person name="Shen B."/>
        </authorList>
    </citation>
    <scope>NUCLEOTIDE SEQUENCE [LARGE SCALE GENOMIC DNA]</scope>
    <source>
        <strain evidence="2 3">NPDC050100</strain>
    </source>
</reference>
<protein>
    <recommendedName>
        <fullName evidence="4">DUF3995 domain-containing protein</fullName>
    </recommendedName>
</protein>
<feature type="transmembrane region" description="Helical" evidence="1">
    <location>
        <begin position="202"/>
        <end position="228"/>
    </location>
</feature>
<feature type="transmembrane region" description="Helical" evidence="1">
    <location>
        <begin position="248"/>
        <end position="271"/>
    </location>
</feature>
<organism evidence="2 3">
    <name type="scientific">Microtetraspora glauca</name>
    <dbReference type="NCBI Taxonomy" id="1996"/>
    <lineage>
        <taxon>Bacteria</taxon>
        <taxon>Bacillati</taxon>
        <taxon>Actinomycetota</taxon>
        <taxon>Actinomycetes</taxon>
        <taxon>Streptosporangiales</taxon>
        <taxon>Streptosporangiaceae</taxon>
        <taxon>Microtetraspora</taxon>
    </lineage>
</organism>
<dbReference type="EMBL" id="JBFALK010000028">
    <property type="protein sequence ID" value="MEV0974227.1"/>
    <property type="molecule type" value="Genomic_DNA"/>
</dbReference>
<feature type="transmembrane region" description="Helical" evidence="1">
    <location>
        <begin position="168"/>
        <end position="190"/>
    </location>
</feature>
<feature type="transmembrane region" description="Helical" evidence="1">
    <location>
        <begin position="130"/>
        <end position="148"/>
    </location>
</feature>
<evidence type="ECO:0008006" key="4">
    <source>
        <dbReference type="Google" id="ProtNLM"/>
    </source>
</evidence>